<gene>
    <name evidence="2" type="ORF">SAMN03080606_02166</name>
</gene>
<dbReference type="RefSeq" id="WP_091543217.1">
    <property type="nucleotide sequence ID" value="NZ_FMUS01000013.1"/>
</dbReference>
<dbReference type="OrthoDB" id="2902550at2"/>
<sequence>MTVINKLEQALTSAKSLAADLKTFSMDTEDQQAKQMFDQLSSSVENTAQMLQSRINFVNNEEPQYLQESLGMQQQDNQKQNKNQKQ</sequence>
<feature type="compositionally biased region" description="Low complexity" evidence="1">
    <location>
        <begin position="73"/>
        <end position="86"/>
    </location>
</feature>
<protein>
    <recommendedName>
        <fullName evidence="4">DUF1657 domain-containing protein</fullName>
    </recommendedName>
</protein>
<feature type="region of interest" description="Disordered" evidence="1">
    <location>
        <begin position="62"/>
        <end position="86"/>
    </location>
</feature>
<dbReference type="InterPro" id="IPR012452">
    <property type="entry name" value="DUF1657"/>
</dbReference>
<keyword evidence="3" id="KW-1185">Reference proteome</keyword>
<name>A0A1G5HZ27_9FIRM</name>
<evidence type="ECO:0000256" key="1">
    <source>
        <dbReference type="SAM" id="MobiDB-lite"/>
    </source>
</evidence>
<evidence type="ECO:0000313" key="2">
    <source>
        <dbReference type="EMBL" id="SCY69062.1"/>
    </source>
</evidence>
<accession>A0A1G5HZ27</accession>
<reference evidence="2 3" key="1">
    <citation type="submission" date="2016-10" db="EMBL/GenBank/DDBJ databases">
        <authorList>
            <person name="de Groot N.N."/>
        </authorList>
    </citation>
    <scope>NUCLEOTIDE SEQUENCE [LARGE SCALE GENOMIC DNA]</scope>
    <source>
        <strain evidence="2 3">DSM 18978</strain>
    </source>
</reference>
<dbReference type="Pfam" id="PF07870">
    <property type="entry name" value="DUF1657"/>
    <property type="match status" value="1"/>
</dbReference>
<dbReference type="EMBL" id="FMUS01000013">
    <property type="protein sequence ID" value="SCY69062.1"/>
    <property type="molecule type" value="Genomic_DNA"/>
</dbReference>
<evidence type="ECO:0000313" key="3">
    <source>
        <dbReference type="Proteomes" id="UP000198636"/>
    </source>
</evidence>
<organism evidence="2 3">
    <name type="scientific">Alkaliphilus peptidifermentans DSM 18978</name>
    <dbReference type="NCBI Taxonomy" id="1120976"/>
    <lineage>
        <taxon>Bacteria</taxon>
        <taxon>Bacillati</taxon>
        <taxon>Bacillota</taxon>
        <taxon>Clostridia</taxon>
        <taxon>Peptostreptococcales</taxon>
        <taxon>Natronincolaceae</taxon>
        <taxon>Alkaliphilus</taxon>
    </lineage>
</organism>
<proteinExistence type="predicted"/>
<evidence type="ECO:0008006" key="4">
    <source>
        <dbReference type="Google" id="ProtNLM"/>
    </source>
</evidence>
<feature type="compositionally biased region" description="Polar residues" evidence="1">
    <location>
        <begin position="62"/>
        <end position="72"/>
    </location>
</feature>
<dbReference type="AlphaFoldDB" id="A0A1G5HZ27"/>
<dbReference type="STRING" id="1120976.SAMN03080606_02166"/>
<dbReference type="Proteomes" id="UP000198636">
    <property type="component" value="Unassembled WGS sequence"/>
</dbReference>